<evidence type="ECO:0000256" key="3">
    <source>
        <dbReference type="SAM" id="Phobius"/>
    </source>
</evidence>
<dbReference type="Proteomes" id="UP001202134">
    <property type="component" value="Unassembled WGS sequence"/>
</dbReference>
<dbReference type="RefSeq" id="WP_248954683.1">
    <property type="nucleotide sequence ID" value="NZ_JAKIKU010000001.1"/>
</dbReference>
<evidence type="ECO:0000256" key="2">
    <source>
        <dbReference type="SAM" id="MobiDB-lite"/>
    </source>
</evidence>
<dbReference type="InterPro" id="IPR004629">
    <property type="entry name" value="WecG_TagA_CpsF"/>
</dbReference>
<comment type="similarity">
    <text evidence="1">Belongs to the bacterial sugar transferase family.</text>
</comment>
<feature type="region of interest" description="Disordered" evidence="2">
    <location>
        <begin position="410"/>
        <end position="440"/>
    </location>
</feature>
<organism evidence="5 6">
    <name type="scientific">Shewanella electrodiphila</name>
    <dbReference type="NCBI Taxonomy" id="934143"/>
    <lineage>
        <taxon>Bacteria</taxon>
        <taxon>Pseudomonadati</taxon>
        <taxon>Pseudomonadota</taxon>
        <taxon>Gammaproteobacteria</taxon>
        <taxon>Alteromonadales</taxon>
        <taxon>Shewanellaceae</taxon>
        <taxon>Shewanella</taxon>
    </lineage>
</organism>
<proteinExistence type="inferred from homology"/>
<dbReference type="EMBL" id="JAKIKU010000001">
    <property type="protein sequence ID" value="MCL1044246.1"/>
    <property type="molecule type" value="Genomic_DNA"/>
</dbReference>
<keyword evidence="3" id="KW-1133">Transmembrane helix</keyword>
<feature type="compositionally biased region" description="Low complexity" evidence="2">
    <location>
        <begin position="410"/>
        <end position="425"/>
    </location>
</feature>
<dbReference type="PANTHER" id="PTHR30576:SF10">
    <property type="entry name" value="SLL5057 PROTEIN"/>
    <property type="match status" value="1"/>
</dbReference>
<dbReference type="NCBIfam" id="TIGR00696">
    <property type="entry name" value="wecG_tagA_cpsF"/>
    <property type="match status" value="1"/>
</dbReference>
<evidence type="ECO:0000259" key="4">
    <source>
        <dbReference type="Pfam" id="PF02397"/>
    </source>
</evidence>
<dbReference type="InterPro" id="IPR003362">
    <property type="entry name" value="Bact_transf"/>
</dbReference>
<keyword evidence="3" id="KW-0472">Membrane</keyword>
<keyword evidence="6" id="KW-1185">Reference proteome</keyword>
<gene>
    <name evidence="5" type="ORF">L2737_02715</name>
</gene>
<evidence type="ECO:0000313" key="5">
    <source>
        <dbReference type="EMBL" id="MCL1044246.1"/>
    </source>
</evidence>
<feature type="compositionally biased region" description="Polar residues" evidence="2">
    <location>
        <begin position="428"/>
        <end position="440"/>
    </location>
</feature>
<evidence type="ECO:0000313" key="6">
    <source>
        <dbReference type="Proteomes" id="UP001202134"/>
    </source>
</evidence>
<feature type="transmembrane region" description="Helical" evidence="3">
    <location>
        <begin position="464"/>
        <end position="487"/>
    </location>
</feature>
<comment type="caution">
    <text evidence="5">The sequence shown here is derived from an EMBL/GenBank/DDBJ whole genome shotgun (WGS) entry which is preliminary data.</text>
</comment>
<dbReference type="CDD" id="cd06533">
    <property type="entry name" value="Glyco_transf_WecG_TagA"/>
    <property type="match status" value="1"/>
</dbReference>
<name>A0ABT0KKY7_9GAMM</name>
<dbReference type="PANTHER" id="PTHR30576">
    <property type="entry name" value="COLANIC BIOSYNTHESIS UDP-GLUCOSE LIPID CARRIER TRANSFERASE"/>
    <property type="match status" value="1"/>
</dbReference>
<sequence length="655" mass="73571">MKTTHLDKNQDNPPIAILIFDWVIALYMMIIVSPILVFKTLMLACSKQPVFETLYIHSDNKEVPIYRFSQGRFKSLPLFYSVLKGDIGLLGSAFEYAVFESSQDNSRPGMLSVEQMQRRMGIQHIDSGSQASSGLIHYIINILKCLFSKLVVVSTQLNYPAQFNLLGVNIDNNTMSESVDLLIRSAQSTTTKQFAFVNADCLNLAATNKDYRNTVNQCDQVFADGSGIRIACQLHHIGLKDNVNGTDMLPLLCEQAAKQGIKIFFLGGQNGTTDEAAANLRKQFPNLEVVGCHHGYLNKENEQQVIEQINQSGAQILLVGMGAPKQDQWIHDHKAELNTGVAIGVGGLFDFFANNVSRAPVALRQVGMEWIWRLGQEPTRMWKRYVIGNPLFLARVLKQKRSSNMPVHFANTSSANTSSANSNHSTKTKQSQPVLSGLGQTNTQNKRRWYFFGIKCGQFAKRTFDIVAASILLIVLAPLFMFTALSIRIESKGAIFFSQVRSGRNNQPFTMWKFRSMYIDAEERLEKIKQNNEMQGGVLFKMKKDPRITTIGKLIRKASIDELPQLWNVLIGDMSLVGPRPALPNEVSQYQLSDRRRLGVKPGITCIWQVSGRSDIPFDKQVELDIDYIYKQSLREDISLLLKTIPAVLLARGAY</sequence>
<dbReference type="Pfam" id="PF03808">
    <property type="entry name" value="Glyco_tran_WecG"/>
    <property type="match status" value="1"/>
</dbReference>
<accession>A0ABT0KKY7</accession>
<feature type="transmembrane region" description="Helical" evidence="3">
    <location>
        <begin position="15"/>
        <end position="38"/>
    </location>
</feature>
<keyword evidence="3" id="KW-0812">Transmembrane</keyword>
<evidence type="ECO:0000256" key="1">
    <source>
        <dbReference type="ARBA" id="ARBA00006464"/>
    </source>
</evidence>
<feature type="domain" description="Bacterial sugar transferase" evidence="4">
    <location>
        <begin position="461"/>
        <end position="649"/>
    </location>
</feature>
<protein>
    <submittedName>
        <fullName evidence="5">WecB/TagA/CpsF family glycosyltransferase</fullName>
    </submittedName>
</protein>
<dbReference type="Pfam" id="PF02397">
    <property type="entry name" value="Bac_transf"/>
    <property type="match status" value="1"/>
</dbReference>
<reference evidence="5 6" key="1">
    <citation type="submission" date="2022-01" db="EMBL/GenBank/DDBJ databases">
        <title>Whole genome-based taxonomy of the Shewanellaceae.</title>
        <authorList>
            <person name="Martin-Rodriguez A.J."/>
        </authorList>
    </citation>
    <scope>NUCLEOTIDE SEQUENCE [LARGE SCALE GENOMIC DNA]</scope>
    <source>
        <strain evidence="5 6">DSM 24955</strain>
    </source>
</reference>